<evidence type="ECO:0000313" key="4">
    <source>
        <dbReference type="Proteomes" id="UP000461443"/>
    </source>
</evidence>
<comment type="caution">
    <text evidence="3">The sequence shown here is derived from an EMBL/GenBank/DDBJ whole genome shotgun (WGS) entry which is preliminary data.</text>
</comment>
<dbReference type="RefSeq" id="WP_162367671.1">
    <property type="nucleotide sequence ID" value="NZ_WUBS01000015.1"/>
</dbReference>
<dbReference type="PANTHER" id="PTHR32114">
    <property type="entry name" value="ABC TRANSPORTER ABCH.3"/>
    <property type="match status" value="1"/>
</dbReference>
<accession>A0A845SVI6</accession>
<feature type="coiled-coil region" evidence="1">
    <location>
        <begin position="884"/>
        <end position="932"/>
    </location>
</feature>
<keyword evidence="1" id="KW-0175">Coiled coil</keyword>
<organism evidence="3 4">
    <name type="scientific">Acerihabitans arboris</name>
    <dbReference type="NCBI Taxonomy" id="2691583"/>
    <lineage>
        <taxon>Bacteria</taxon>
        <taxon>Pseudomonadati</taxon>
        <taxon>Pseudomonadota</taxon>
        <taxon>Gammaproteobacteria</taxon>
        <taxon>Enterobacterales</taxon>
        <taxon>Pectobacteriaceae</taxon>
        <taxon>Acerihabitans</taxon>
    </lineage>
</organism>
<dbReference type="GO" id="GO:0006302">
    <property type="term" value="P:double-strand break repair"/>
    <property type="evidence" value="ECO:0007669"/>
    <property type="project" value="InterPro"/>
</dbReference>
<name>A0A845SVI6_9GAMM</name>
<evidence type="ECO:0000259" key="2">
    <source>
        <dbReference type="Pfam" id="PF13476"/>
    </source>
</evidence>
<dbReference type="InterPro" id="IPR027417">
    <property type="entry name" value="P-loop_NTPase"/>
</dbReference>
<dbReference type="InterPro" id="IPR038729">
    <property type="entry name" value="Rad50/SbcC_AAA"/>
</dbReference>
<dbReference type="EMBL" id="WUBS01000015">
    <property type="protein sequence ID" value="NDL64965.1"/>
    <property type="molecule type" value="Genomic_DNA"/>
</dbReference>
<sequence length="1228" mass="139199">MKILTLRLKNINALKGEWKIDFTADPFDRASLFAITGPTGAGKTTLLDAICLALYHRTPRLKDSPGQELMTRLSAESLAEVEFAVKGVGYRAFWSQRRAKNSPGGKLQNIRVELARLDDGAILADKIGEKLRLTTELTGLDFERFTKSVLLAQGDFAAFLNADAKNRAELLEELTGTDIYGRISAEIFERHKTVRGELETLRARAAAIELLSAPQLRELNDELVRLRDEQTRLNAEQLQAQRHQSWLERHRQLTDALAQAQAQRQATTTAALEAREQLALLARAEPAEALRPLLDERQRGALALERVEQAIASGRAEEQQNQQALQPLREQADAARQAWEEHARHQLAQQRLIDEQIVPLDQKIAGLEQLAGQQEQQRLAQTGQRQKRLATLEQKQREHQQAGQQARLAGEYLRQHAACRQWGEHLPLWREQFARRRREQRDIDELIRQSAEIAQEQQRLDTARAAELSAAESCRLQVAALTAQLEALQRRRDQQEARSPVAALRAEWQQSQQMRGRRAQFTSLLPQVERVARDLAANQTREIQLRQDGADISAGLAGLRRSQADKAALLAEITERYRLEQHIVSLGELRGQLHPGNPCPLCGATEHPGIGLHQGLQPEQTDRRRQDLLPEVEKLNAAVVAAQTRHEMLLNQQRQAEEEQARLRQELATLEERWQQAAAALDVALSPAEPAAVAAWLAQHDAREQALHQQLDAWEQDNQRWQAARDALAQANTEWQRLDSRLALNAQRREAVAQRLQQAQHRCREQQHQADQLAAQNARALALLGLAMPADPGVEAWLAERQEEWQRWQYHQQREQTLNNDLTVLDREMRDHRESLAELDQQLTALGQQQQQTGDALRQAWEERGRLAGDRSVAQLSAQLRARTEEVELSRRQTERQLQQAQEKLHLLAGDIRAQQRQLQEFIQQTQRATETLLAAIDASPYGTLAELQSALLPPEERDRLRELREQIKERRQRAEMLQQQADLALRQHLDQRPATLSADADPAGVERTLTDIKTLLWEQARLQGKVQQQLASHQQRQHDQQGLLAEIAAGEGRYADWSYLNELIGSKEGDKFRKFAQGLTLEHLIYLANQQLSRLHGRYQLQRKPEAELELEVVDTWQADAVRDTRTLSGGESFLVSLALALALSDLVSHKTQIDSLFLDEGFGTLDAQTLDIALDALDSLNATGKMIGVISHVDAMKERIPVQIKVKKVNGLGFSRLEARFAVRPE</sequence>
<feature type="coiled-coil region" evidence="1">
    <location>
        <begin position="958"/>
        <end position="988"/>
    </location>
</feature>
<protein>
    <submittedName>
        <fullName evidence="3">AAA family ATPase</fullName>
    </submittedName>
</protein>
<feature type="coiled-coil region" evidence="1">
    <location>
        <begin position="822"/>
        <end position="849"/>
    </location>
</feature>
<dbReference type="Gene3D" id="3.40.50.300">
    <property type="entry name" value="P-loop containing nucleotide triphosphate hydrolases"/>
    <property type="match status" value="2"/>
</dbReference>
<feature type="domain" description="Rad50/SbcC-type AAA" evidence="2">
    <location>
        <begin position="6"/>
        <end position="261"/>
    </location>
</feature>
<keyword evidence="4" id="KW-1185">Reference proteome</keyword>
<dbReference type="GO" id="GO:0016887">
    <property type="term" value="F:ATP hydrolysis activity"/>
    <property type="evidence" value="ECO:0007669"/>
    <property type="project" value="InterPro"/>
</dbReference>
<feature type="coiled-coil region" evidence="1">
    <location>
        <begin position="436"/>
        <end position="498"/>
    </location>
</feature>
<evidence type="ECO:0000313" key="3">
    <source>
        <dbReference type="EMBL" id="NDL64965.1"/>
    </source>
</evidence>
<dbReference type="Pfam" id="PF13476">
    <property type="entry name" value="AAA_23"/>
    <property type="match status" value="1"/>
</dbReference>
<dbReference type="Pfam" id="PF13558">
    <property type="entry name" value="SbcC_Walker_B"/>
    <property type="match status" value="1"/>
</dbReference>
<feature type="coiled-coil region" evidence="1">
    <location>
        <begin position="216"/>
        <end position="277"/>
    </location>
</feature>
<dbReference type="Proteomes" id="UP000461443">
    <property type="component" value="Unassembled WGS sequence"/>
</dbReference>
<reference evidence="3 4" key="1">
    <citation type="submission" date="2019-12" db="EMBL/GenBank/DDBJ databases">
        <authorList>
            <person name="Lee S.D."/>
        </authorList>
    </citation>
    <scope>NUCLEOTIDE SEQUENCE [LARGE SCALE GENOMIC DNA]</scope>
    <source>
        <strain evidence="3 4">SAP-6</strain>
    </source>
</reference>
<proteinExistence type="predicted"/>
<feature type="coiled-coil region" evidence="1">
    <location>
        <begin position="632"/>
        <end position="776"/>
    </location>
</feature>
<dbReference type="SUPFAM" id="SSF52540">
    <property type="entry name" value="P-loop containing nucleoside triphosphate hydrolases"/>
    <property type="match status" value="2"/>
</dbReference>
<evidence type="ECO:0000256" key="1">
    <source>
        <dbReference type="SAM" id="Coils"/>
    </source>
</evidence>
<dbReference type="PANTHER" id="PTHR32114:SF2">
    <property type="entry name" value="ABC TRANSPORTER ABCH.3"/>
    <property type="match status" value="1"/>
</dbReference>
<gene>
    <name evidence="3" type="ORF">GRH90_19725</name>
</gene>
<reference evidence="3 4" key="2">
    <citation type="submission" date="2020-02" db="EMBL/GenBank/DDBJ databases">
        <title>The new genus of Enterobacteriales.</title>
        <authorList>
            <person name="Kim I.S."/>
        </authorList>
    </citation>
    <scope>NUCLEOTIDE SEQUENCE [LARGE SCALE GENOMIC DNA]</scope>
    <source>
        <strain evidence="3 4">SAP-6</strain>
    </source>
</reference>
<dbReference type="AlphaFoldDB" id="A0A845SVI6"/>